<gene>
    <name evidence="1" type="ORF">A6769_37615</name>
</gene>
<dbReference type="Proteomes" id="UP000252085">
    <property type="component" value="Unassembled WGS sequence"/>
</dbReference>
<sequence length="78" mass="9251">MSFWRKLESLLLGMRCLYVYLHQAEKKLMRWLLPAFAASGATYNEPQDHSFMYGHGFAELNRHIWEIIYMEPSAIKRG</sequence>
<reference evidence="2" key="1">
    <citation type="submission" date="2016-04" db="EMBL/GenBank/DDBJ databases">
        <authorList>
            <person name="Tabuchi Yagui T.R."/>
        </authorList>
    </citation>
    <scope>NUCLEOTIDE SEQUENCE [LARGE SCALE GENOMIC DNA]</scope>
</reference>
<dbReference type="AlphaFoldDB" id="A0A367S306"/>
<name>A0A367S306_NOSPU</name>
<proteinExistence type="predicted"/>
<organism evidence="1 2">
    <name type="scientific">Nostoc punctiforme NIES-2108</name>
    <dbReference type="NCBI Taxonomy" id="1356359"/>
    <lineage>
        <taxon>Bacteria</taxon>
        <taxon>Bacillati</taxon>
        <taxon>Cyanobacteriota</taxon>
        <taxon>Cyanophyceae</taxon>
        <taxon>Nostocales</taxon>
        <taxon>Nostocaceae</taxon>
        <taxon>Nostoc</taxon>
    </lineage>
</organism>
<dbReference type="EMBL" id="LXQE01000012">
    <property type="protein sequence ID" value="RCJ42393.1"/>
    <property type="molecule type" value="Genomic_DNA"/>
</dbReference>
<comment type="caution">
    <text evidence="1">The sequence shown here is derived from an EMBL/GenBank/DDBJ whole genome shotgun (WGS) entry which is preliminary data.</text>
</comment>
<dbReference type="InterPro" id="IPR029068">
    <property type="entry name" value="Glyas_Bleomycin-R_OHBP_Dase"/>
</dbReference>
<evidence type="ECO:0000313" key="1">
    <source>
        <dbReference type="EMBL" id="RCJ42393.1"/>
    </source>
</evidence>
<protein>
    <submittedName>
        <fullName evidence="1">Uncharacterized protein</fullName>
    </submittedName>
</protein>
<evidence type="ECO:0000313" key="2">
    <source>
        <dbReference type="Proteomes" id="UP000252085"/>
    </source>
</evidence>
<accession>A0A367S306</accession>
<dbReference type="Gene3D" id="3.10.180.10">
    <property type="entry name" value="2,3-Dihydroxybiphenyl 1,2-Dioxygenase, domain 1"/>
    <property type="match status" value="1"/>
</dbReference>